<dbReference type="GO" id="GO:0000976">
    <property type="term" value="F:transcription cis-regulatory region binding"/>
    <property type="evidence" value="ECO:0007669"/>
    <property type="project" value="TreeGrafter"/>
</dbReference>
<proteinExistence type="predicted"/>
<dbReference type="Pfam" id="PF00440">
    <property type="entry name" value="TetR_N"/>
    <property type="match status" value="1"/>
</dbReference>
<dbReference type="InterPro" id="IPR050109">
    <property type="entry name" value="HTH-type_TetR-like_transc_reg"/>
</dbReference>
<name>A0A0F4JPB8_9ACTN</name>
<keyword evidence="7" id="KW-1185">Reference proteome</keyword>
<dbReference type="InterPro" id="IPR001647">
    <property type="entry name" value="HTH_TetR"/>
</dbReference>
<keyword evidence="1" id="KW-0805">Transcription regulation</keyword>
<dbReference type="PRINTS" id="PR00455">
    <property type="entry name" value="HTHTETR"/>
</dbReference>
<dbReference type="PROSITE" id="PS01081">
    <property type="entry name" value="HTH_TETR_1"/>
    <property type="match status" value="1"/>
</dbReference>
<dbReference type="Gene3D" id="1.10.357.10">
    <property type="entry name" value="Tetracycline Repressor, domain 2"/>
    <property type="match status" value="1"/>
</dbReference>
<dbReference type="STRING" id="68223.GCA_002028425_07104"/>
<dbReference type="EMBL" id="JZWV01000206">
    <property type="protein sequence ID" value="KJY35689.1"/>
    <property type="molecule type" value="Genomic_DNA"/>
</dbReference>
<dbReference type="SUPFAM" id="SSF48498">
    <property type="entry name" value="Tetracyclin repressor-like, C-terminal domain"/>
    <property type="match status" value="1"/>
</dbReference>
<gene>
    <name evidence="6" type="ORF">VR44_09455</name>
</gene>
<dbReference type="SUPFAM" id="SSF46689">
    <property type="entry name" value="Homeodomain-like"/>
    <property type="match status" value="1"/>
</dbReference>
<evidence type="ECO:0000256" key="2">
    <source>
        <dbReference type="ARBA" id="ARBA00023125"/>
    </source>
</evidence>
<sequence>MMKQERAVRTRQALLESAATVFGRRGYAEATLNMISVGAGVSPGALHFHFENKAAVAQAVEAAGARTLRAVTREVYERRTSALQCMADSSQALAGLLLSDVVARAAFQLNREPAYPSSFALPREWHDYVYRLLVEAAEEGALLPGLNHRNVATTVVAATLGFEALGRDDPQWLAPRTLSGFWRVVMPCLAAPAVLRELESAGRGS</sequence>
<dbReference type="PROSITE" id="PS50977">
    <property type="entry name" value="HTH_TETR_2"/>
    <property type="match status" value="1"/>
</dbReference>
<dbReference type="InterPro" id="IPR023772">
    <property type="entry name" value="DNA-bd_HTH_TetR-type_CS"/>
</dbReference>
<evidence type="ECO:0000313" key="6">
    <source>
        <dbReference type="EMBL" id="KJY35689.1"/>
    </source>
</evidence>
<dbReference type="AlphaFoldDB" id="A0A0F4JPB8"/>
<accession>A0A0F4JPB8</accession>
<feature type="DNA-binding region" description="H-T-H motif" evidence="4">
    <location>
        <begin position="31"/>
        <end position="50"/>
    </location>
</feature>
<keyword evidence="3" id="KW-0804">Transcription</keyword>
<evidence type="ECO:0000256" key="4">
    <source>
        <dbReference type="PROSITE-ProRule" id="PRU00335"/>
    </source>
</evidence>
<dbReference type="OrthoDB" id="3237195at2"/>
<dbReference type="InterPro" id="IPR036271">
    <property type="entry name" value="Tet_transcr_reg_TetR-rel_C_sf"/>
</dbReference>
<dbReference type="PANTHER" id="PTHR30055:SF234">
    <property type="entry name" value="HTH-TYPE TRANSCRIPTIONAL REGULATOR BETI"/>
    <property type="match status" value="1"/>
</dbReference>
<dbReference type="InterPro" id="IPR009057">
    <property type="entry name" value="Homeodomain-like_sf"/>
</dbReference>
<dbReference type="Proteomes" id="UP000033551">
    <property type="component" value="Unassembled WGS sequence"/>
</dbReference>
<protein>
    <submittedName>
        <fullName evidence="6">TetR family transcriptional regulator</fullName>
    </submittedName>
</protein>
<evidence type="ECO:0000313" key="7">
    <source>
        <dbReference type="Proteomes" id="UP000033551"/>
    </source>
</evidence>
<comment type="caution">
    <text evidence="6">The sequence shown here is derived from an EMBL/GenBank/DDBJ whole genome shotgun (WGS) entry which is preliminary data.</text>
</comment>
<reference evidence="6 7" key="1">
    <citation type="submission" date="2015-02" db="EMBL/GenBank/DDBJ databases">
        <authorList>
            <person name="Ju K.-S."/>
            <person name="Doroghazi J.R."/>
            <person name="Metcalf W."/>
        </authorList>
    </citation>
    <scope>NUCLEOTIDE SEQUENCE [LARGE SCALE GENOMIC DNA]</scope>
    <source>
        <strain evidence="6 7">NRRL ISP-5550</strain>
    </source>
</reference>
<evidence type="ECO:0000259" key="5">
    <source>
        <dbReference type="PROSITE" id="PS50977"/>
    </source>
</evidence>
<dbReference type="InterPro" id="IPR047923">
    <property type="entry name" value="ArpA-like"/>
</dbReference>
<dbReference type="GO" id="GO:0003700">
    <property type="term" value="F:DNA-binding transcription factor activity"/>
    <property type="evidence" value="ECO:0007669"/>
    <property type="project" value="TreeGrafter"/>
</dbReference>
<dbReference type="PANTHER" id="PTHR30055">
    <property type="entry name" value="HTH-TYPE TRANSCRIPTIONAL REGULATOR RUTR"/>
    <property type="match status" value="1"/>
</dbReference>
<dbReference type="PATRIC" id="fig|68223.7.peg.5291"/>
<evidence type="ECO:0000256" key="3">
    <source>
        <dbReference type="ARBA" id="ARBA00023163"/>
    </source>
</evidence>
<organism evidence="6 7">
    <name type="scientific">Streptomyces katrae</name>
    <dbReference type="NCBI Taxonomy" id="68223"/>
    <lineage>
        <taxon>Bacteria</taxon>
        <taxon>Bacillati</taxon>
        <taxon>Actinomycetota</taxon>
        <taxon>Actinomycetes</taxon>
        <taxon>Kitasatosporales</taxon>
        <taxon>Streptomycetaceae</taxon>
        <taxon>Streptomyces</taxon>
    </lineage>
</organism>
<evidence type="ECO:0000256" key="1">
    <source>
        <dbReference type="ARBA" id="ARBA00023015"/>
    </source>
</evidence>
<keyword evidence="2 4" id="KW-0238">DNA-binding</keyword>
<feature type="domain" description="HTH tetR-type" evidence="5">
    <location>
        <begin position="8"/>
        <end position="68"/>
    </location>
</feature>
<dbReference type="NCBIfam" id="NF041196">
    <property type="entry name" value="ScbR_bind_reg"/>
    <property type="match status" value="1"/>
</dbReference>